<evidence type="ECO:0000256" key="8">
    <source>
        <dbReference type="ARBA" id="ARBA00023315"/>
    </source>
</evidence>
<accession>W4M3Y9</accession>
<comment type="subcellular location">
    <subcellularLocation>
        <location evidence="1">Cell membrane</location>
        <topology evidence="1">Multi-pass membrane protein</topology>
    </subcellularLocation>
</comment>
<keyword evidence="6 9" id="KW-1133">Transmembrane helix</keyword>
<dbReference type="SUPFAM" id="SSF56317">
    <property type="entry name" value="Carbon-nitrogen hydrolase"/>
    <property type="match status" value="1"/>
</dbReference>
<feature type="transmembrane region" description="Helical" evidence="9">
    <location>
        <begin position="193"/>
        <end position="211"/>
    </location>
</feature>
<proteinExistence type="inferred from homology"/>
<evidence type="ECO:0000256" key="4">
    <source>
        <dbReference type="ARBA" id="ARBA00022679"/>
    </source>
</evidence>
<dbReference type="NCBIfam" id="TIGR00546">
    <property type="entry name" value="lnt"/>
    <property type="match status" value="1"/>
</dbReference>
<name>W4M3Y9_9BACT</name>
<evidence type="ECO:0000313" key="12">
    <source>
        <dbReference type="Proteomes" id="UP000019140"/>
    </source>
</evidence>
<dbReference type="AlphaFoldDB" id="W4M3Y9"/>
<dbReference type="EMBL" id="AZHX01001159">
    <property type="protein sequence ID" value="ETX04676.1"/>
    <property type="molecule type" value="Genomic_DNA"/>
</dbReference>
<protein>
    <recommendedName>
        <fullName evidence="10">CN hydrolase domain-containing protein</fullName>
    </recommendedName>
</protein>
<reference evidence="11 12" key="1">
    <citation type="journal article" date="2014" name="Nature">
        <title>An environmental bacterial taxon with a large and distinct metabolic repertoire.</title>
        <authorList>
            <person name="Wilson M.C."/>
            <person name="Mori T."/>
            <person name="Ruckert C."/>
            <person name="Uria A.R."/>
            <person name="Helf M.J."/>
            <person name="Takada K."/>
            <person name="Gernert C."/>
            <person name="Steffens U.A."/>
            <person name="Heycke N."/>
            <person name="Schmitt S."/>
            <person name="Rinke C."/>
            <person name="Helfrich E.J."/>
            <person name="Brachmann A.O."/>
            <person name="Gurgui C."/>
            <person name="Wakimoto T."/>
            <person name="Kracht M."/>
            <person name="Crusemann M."/>
            <person name="Hentschel U."/>
            <person name="Abe I."/>
            <person name="Matsunaga S."/>
            <person name="Kalinowski J."/>
            <person name="Takeyama H."/>
            <person name="Piel J."/>
        </authorList>
    </citation>
    <scope>NUCLEOTIDE SEQUENCE [LARGE SCALE GENOMIC DNA]</scope>
    <source>
        <strain evidence="12">TSY2</strain>
    </source>
</reference>
<dbReference type="PANTHER" id="PTHR38686:SF1">
    <property type="entry name" value="APOLIPOPROTEIN N-ACYLTRANSFERASE"/>
    <property type="match status" value="1"/>
</dbReference>
<organism evidence="11 12">
    <name type="scientific">Candidatus Entotheonella gemina</name>
    <dbReference type="NCBI Taxonomy" id="1429439"/>
    <lineage>
        <taxon>Bacteria</taxon>
        <taxon>Pseudomonadati</taxon>
        <taxon>Nitrospinota/Tectimicrobiota group</taxon>
        <taxon>Candidatus Tectimicrobiota</taxon>
        <taxon>Candidatus Entotheonellia</taxon>
        <taxon>Candidatus Entotheonellales</taxon>
        <taxon>Candidatus Entotheonellaceae</taxon>
        <taxon>Candidatus Entotheonella</taxon>
    </lineage>
</organism>
<evidence type="ECO:0000256" key="9">
    <source>
        <dbReference type="SAM" id="Phobius"/>
    </source>
</evidence>
<evidence type="ECO:0000256" key="2">
    <source>
        <dbReference type="ARBA" id="ARBA00010065"/>
    </source>
</evidence>
<evidence type="ECO:0000256" key="3">
    <source>
        <dbReference type="ARBA" id="ARBA00022475"/>
    </source>
</evidence>
<dbReference type="HOGENOM" id="CLU_019563_1_2_7"/>
<feature type="transmembrane region" description="Helical" evidence="9">
    <location>
        <begin position="28"/>
        <end position="45"/>
    </location>
</feature>
<dbReference type="GO" id="GO:0005886">
    <property type="term" value="C:plasma membrane"/>
    <property type="evidence" value="ECO:0007669"/>
    <property type="project" value="UniProtKB-SubCell"/>
</dbReference>
<comment type="similarity">
    <text evidence="2">Belongs to the CN hydrolase family. Apolipoprotein N-acyltransferase subfamily.</text>
</comment>
<dbReference type="GO" id="GO:0016410">
    <property type="term" value="F:N-acyltransferase activity"/>
    <property type="evidence" value="ECO:0007669"/>
    <property type="project" value="InterPro"/>
</dbReference>
<dbReference type="InterPro" id="IPR004563">
    <property type="entry name" value="Apolipo_AcylTrfase"/>
</dbReference>
<keyword evidence="4" id="KW-0808">Transferase</keyword>
<feature type="transmembrane region" description="Helical" evidence="9">
    <location>
        <begin position="52"/>
        <end position="72"/>
    </location>
</feature>
<dbReference type="InterPro" id="IPR036526">
    <property type="entry name" value="C-N_Hydrolase_sf"/>
</dbReference>
<keyword evidence="12" id="KW-1185">Reference proteome</keyword>
<feature type="domain" description="CN hydrolase" evidence="10">
    <location>
        <begin position="227"/>
        <end position="377"/>
    </location>
</feature>
<evidence type="ECO:0000256" key="7">
    <source>
        <dbReference type="ARBA" id="ARBA00023136"/>
    </source>
</evidence>
<dbReference type="InterPro" id="IPR045378">
    <property type="entry name" value="LNT_N"/>
</dbReference>
<feature type="transmembrane region" description="Helical" evidence="9">
    <location>
        <begin position="157"/>
        <end position="181"/>
    </location>
</feature>
<dbReference type="PROSITE" id="PS50263">
    <property type="entry name" value="CN_HYDROLASE"/>
    <property type="match status" value="1"/>
</dbReference>
<keyword evidence="5 9" id="KW-0812">Transmembrane</keyword>
<feature type="transmembrane region" description="Helical" evidence="9">
    <location>
        <begin position="84"/>
        <end position="107"/>
    </location>
</feature>
<dbReference type="InterPro" id="IPR003010">
    <property type="entry name" value="C-N_Hydrolase"/>
</dbReference>
<evidence type="ECO:0000256" key="5">
    <source>
        <dbReference type="ARBA" id="ARBA00022692"/>
    </source>
</evidence>
<keyword evidence="7 9" id="KW-0472">Membrane</keyword>
<gene>
    <name evidence="11" type="ORF">ETSY2_27455</name>
</gene>
<feature type="non-terminal residue" evidence="11">
    <location>
        <position position="377"/>
    </location>
</feature>
<keyword evidence="8" id="KW-0012">Acyltransferase</keyword>
<dbReference type="GO" id="GO:0042158">
    <property type="term" value="P:lipoprotein biosynthetic process"/>
    <property type="evidence" value="ECO:0007669"/>
    <property type="project" value="InterPro"/>
</dbReference>
<evidence type="ECO:0000256" key="6">
    <source>
        <dbReference type="ARBA" id="ARBA00022989"/>
    </source>
</evidence>
<sequence length="377" mass="42511">MRHFSLWHIALLALMAAGLMILPTFEPILWPLAWVALVPIWFALTNISVKRAFLLGWWMEAFATWIGFYWLVGTMVNFGHISVPFSLVLFAIIGLGNGIRLGLYTWWLRWLAVHSGPTCYRLLMPPCTFVMLDYLYPRVFPWALGITQWGATPLTQIADVTGVHGITFLLVTFSVTVTALIPHPNAPAPAARWRMSLACLVLIGATLGYGFRRMPQVHAAIQAADPLRVAIVQPNVGFDEKGDRAKRDAQFIRQINLSRVTLTDRPDLIIWPETMYPYAVPSAEQSLVLPRLQDAPDTHWLIGALVYNQQGNQFQRFNAALLVDSETRIIDRYAKQRLLAFGERIPMEDYFPFLRNISRTIGNLTPGEGGVVTLPND</sequence>
<dbReference type="Proteomes" id="UP000019140">
    <property type="component" value="Unassembled WGS sequence"/>
</dbReference>
<dbReference type="Gene3D" id="3.60.110.10">
    <property type="entry name" value="Carbon-nitrogen hydrolase"/>
    <property type="match status" value="1"/>
</dbReference>
<dbReference type="Pfam" id="PF20154">
    <property type="entry name" value="LNT_N"/>
    <property type="match status" value="1"/>
</dbReference>
<dbReference type="Pfam" id="PF00795">
    <property type="entry name" value="CN_hydrolase"/>
    <property type="match status" value="1"/>
</dbReference>
<keyword evidence="3" id="KW-1003">Cell membrane</keyword>
<dbReference type="PANTHER" id="PTHR38686">
    <property type="entry name" value="APOLIPOPROTEIN N-ACYLTRANSFERASE"/>
    <property type="match status" value="1"/>
</dbReference>
<evidence type="ECO:0000313" key="11">
    <source>
        <dbReference type="EMBL" id="ETX04676.1"/>
    </source>
</evidence>
<evidence type="ECO:0000259" key="10">
    <source>
        <dbReference type="PROSITE" id="PS50263"/>
    </source>
</evidence>
<comment type="caution">
    <text evidence="11">The sequence shown here is derived from an EMBL/GenBank/DDBJ whole genome shotgun (WGS) entry which is preliminary data.</text>
</comment>
<evidence type="ECO:0000256" key="1">
    <source>
        <dbReference type="ARBA" id="ARBA00004651"/>
    </source>
</evidence>